<dbReference type="InterPro" id="IPR039896">
    <property type="entry name" value="Red-like"/>
</dbReference>
<evidence type="ECO:0000256" key="3">
    <source>
        <dbReference type="SAM" id="MobiDB-lite"/>
    </source>
</evidence>
<feature type="region of interest" description="Disordered" evidence="3">
    <location>
        <begin position="1"/>
        <end position="81"/>
    </location>
</feature>
<dbReference type="GO" id="GO:0005634">
    <property type="term" value="C:nucleus"/>
    <property type="evidence" value="ECO:0007669"/>
    <property type="project" value="UniProtKB-SubCell"/>
</dbReference>
<dbReference type="PANTHER" id="PTHR12765">
    <property type="entry name" value="RED PROTEIN IK FACTOR CYTOKINE IK"/>
    <property type="match status" value="1"/>
</dbReference>
<dbReference type="Pfam" id="PF07808">
    <property type="entry name" value="RED_N"/>
    <property type="match status" value="1"/>
</dbReference>
<sequence>MDRKIILDFDRKQKLRKKHASKHSSPHKKSKQEEPSTSYRDRAQERREGINRDFELDPDDLMMSNPIVDGEQSIDEAERRRQQIDESKYLGGDVEHTHLVKGLDFALLEKIKASEKVESEKHRRNDHDFSRDRLLGASDSDDEEFTREALLATSATTSNKRQIDLGKLKTSEIVPCRTAMARRILNVLDEKWPDKSELFLPGRMSYVVPIDAESEASVTTVLRSRR</sequence>
<keyword evidence="2" id="KW-0539">Nucleus</keyword>
<evidence type="ECO:0000313" key="6">
    <source>
        <dbReference type="EMBL" id="MDE52051.1"/>
    </source>
</evidence>
<feature type="compositionally biased region" description="Basic residues" evidence="3">
    <location>
        <begin position="13"/>
        <end position="30"/>
    </location>
</feature>
<gene>
    <name evidence="5" type="primary">IK_0</name>
    <name evidence="6" type="synonym">IK_1</name>
    <name evidence="5" type="ORF">g.1020</name>
    <name evidence="6" type="ORF">g.1021</name>
</gene>
<feature type="compositionally biased region" description="Basic and acidic residues" evidence="3">
    <location>
        <begin position="1"/>
        <end position="12"/>
    </location>
</feature>
<organism evidence="5">
    <name type="scientific">Aceria tosichella</name>
    <name type="common">wheat curl mite</name>
    <dbReference type="NCBI Taxonomy" id="561515"/>
    <lineage>
        <taxon>Eukaryota</taxon>
        <taxon>Metazoa</taxon>
        <taxon>Ecdysozoa</taxon>
        <taxon>Arthropoda</taxon>
        <taxon>Chelicerata</taxon>
        <taxon>Arachnida</taxon>
        <taxon>Acari</taxon>
        <taxon>Acariformes</taxon>
        <taxon>Trombidiformes</taxon>
        <taxon>Prostigmata</taxon>
        <taxon>Eupodina</taxon>
        <taxon>Eriophyoidea</taxon>
        <taxon>Eriophyidae</taxon>
        <taxon>Eriophyinae</taxon>
        <taxon>Aceriini</taxon>
        <taxon>Aceria</taxon>
    </lineage>
</organism>
<dbReference type="EMBL" id="GGYP01005982">
    <property type="protein sequence ID" value="MDE50753.1"/>
    <property type="molecule type" value="Transcribed_RNA"/>
</dbReference>
<name>A0A6G1SLG7_9ACAR</name>
<reference evidence="5" key="1">
    <citation type="submission" date="2018-10" db="EMBL/GenBank/DDBJ databases">
        <title>Transcriptome assembly of Aceria tosichella (Wheat curl mite) Type 2.</title>
        <authorList>
            <person name="Scully E.D."/>
            <person name="Geib S.M."/>
            <person name="Palmer N.A."/>
            <person name="Gupta A.K."/>
            <person name="Sarath G."/>
            <person name="Tatineni S."/>
        </authorList>
    </citation>
    <scope>NUCLEOTIDE SEQUENCE</scope>
    <source>
        <strain evidence="5">LincolnNE</strain>
    </source>
</reference>
<evidence type="ECO:0000259" key="4">
    <source>
        <dbReference type="Pfam" id="PF07808"/>
    </source>
</evidence>
<evidence type="ECO:0000256" key="2">
    <source>
        <dbReference type="ARBA" id="ARBA00023242"/>
    </source>
</evidence>
<evidence type="ECO:0000256" key="1">
    <source>
        <dbReference type="ARBA" id="ARBA00004123"/>
    </source>
</evidence>
<evidence type="ECO:0000313" key="5">
    <source>
        <dbReference type="EMBL" id="MDE50753.1"/>
    </source>
</evidence>
<feature type="compositionally biased region" description="Basic and acidic residues" evidence="3">
    <location>
        <begin position="31"/>
        <end position="55"/>
    </location>
</feature>
<comment type="subcellular location">
    <subcellularLocation>
        <location evidence="1">Nucleus</location>
    </subcellularLocation>
</comment>
<dbReference type="InterPro" id="IPR012916">
    <property type="entry name" value="RED_N"/>
</dbReference>
<protein>
    <submittedName>
        <fullName evidence="5">Protein Red</fullName>
    </submittedName>
</protein>
<proteinExistence type="predicted"/>
<dbReference type="AlphaFoldDB" id="A0A6G1SLG7"/>
<dbReference type="EMBL" id="GGYP01007280">
    <property type="protein sequence ID" value="MDE52051.1"/>
    <property type="molecule type" value="Transcribed_RNA"/>
</dbReference>
<feature type="domain" description="RED-like N-terminal" evidence="4">
    <location>
        <begin position="17"/>
        <end position="225"/>
    </location>
</feature>
<accession>A0A6G1SLG7</accession>